<evidence type="ECO:0000313" key="2">
    <source>
        <dbReference type="Proteomes" id="UP000039370"/>
    </source>
</evidence>
<gene>
    <name evidence="1" type="ORF">CCAN11_2370010</name>
</gene>
<proteinExistence type="predicted"/>
<organism evidence="1 2">
    <name type="scientific">Capnocytophaga canimorsus</name>
    <dbReference type="NCBI Taxonomy" id="28188"/>
    <lineage>
        <taxon>Bacteria</taxon>
        <taxon>Pseudomonadati</taxon>
        <taxon>Bacteroidota</taxon>
        <taxon>Flavobacteriia</taxon>
        <taxon>Flavobacteriales</taxon>
        <taxon>Flavobacteriaceae</taxon>
        <taxon>Capnocytophaga</taxon>
    </lineage>
</organism>
<dbReference type="Proteomes" id="UP000039370">
    <property type="component" value="Unassembled WGS sequence"/>
</dbReference>
<sequence>MAILSPKEYTATTIIVPQTSGSSKLGGSLGGLAALAGVNLGKSSTEDIPPTFIS</sequence>
<accession>A0A0B7IMN2</accession>
<name>A0A0B7IMN2_9FLAO</name>
<dbReference type="AlphaFoldDB" id="A0A0B7IMN2"/>
<protein>
    <submittedName>
        <fullName evidence="1">Uncharacterized protein</fullName>
    </submittedName>
</protein>
<reference evidence="2" key="1">
    <citation type="submission" date="2015-01" db="EMBL/GenBank/DDBJ databases">
        <authorList>
            <person name="MANFREDI Pablo"/>
        </authorList>
    </citation>
    <scope>NUCLEOTIDE SEQUENCE [LARGE SCALE GENOMIC DNA]</scope>
    <source>
        <strain evidence="2">Cc11</strain>
    </source>
</reference>
<dbReference type="EMBL" id="CDOK01000154">
    <property type="protein sequence ID" value="CEN51884.1"/>
    <property type="molecule type" value="Genomic_DNA"/>
</dbReference>
<evidence type="ECO:0000313" key="1">
    <source>
        <dbReference type="EMBL" id="CEN51884.1"/>
    </source>
</evidence>